<dbReference type="PhylomeDB" id="Q95QE8"/>
<dbReference type="CTD" id="175784"/>
<dbReference type="InterPro" id="IPR051556">
    <property type="entry name" value="N-term/lysine_N-AcTrnsfr"/>
</dbReference>
<comment type="catalytic activity">
    <reaction evidence="7">
        <text>N-terminal L-methionyl-L-alanyl-[protein] + acetyl-CoA = N-terminal N(alpha)-acetyl-L-methionyl-L-alanyl-[protein] + CoA + H(+)</text>
        <dbReference type="Rhea" id="RHEA:50564"/>
        <dbReference type="Rhea" id="RHEA-COMP:12726"/>
        <dbReference type="Rhea" id="RHEA-COMP:12727"/>
        <dbReference type="ChEBI" id="CHEBI:15378"/>
        <dbReference type="ChEBI" id="CHEBI:57287"/>
        <dbReference type="ChEBI" id="CHEBI:57288"/>
        <dbReference type="ChEBI" id="CHEBI:133398"/>
        <dbReference type="ChEBI" id="CHEBI:133399"/>
        <dbReference type="EC" id="2.3.1.258"/>
    </reaction>
</comment>
<dbReference type="Proteomes" id="UP000001940">
    <property type="component" value="Chromosome III"/>
</dbReference>
<dbReference type="eggNOG" id="KOG3138">
    <property type="taxonomic scope" value="Eukaryota"/>
</dbReference>
<dbReference type="KEGG" id="cel:CELE_F54E7.9"/>
<dbReference type="AGR" id="WB:WBGene00018831"/>
<proteinExistence type="predicted"/>
<dbReference type="OMA" id="NYYHRCT"/>
<evidence type="ECO:0000313" key="12">
    <source>
        <dbReference type="Proteomes" id="UP000001940"/>
    </source>
</evidence>
<evidence type="ECO:0000256" key="3">
    <source>
        <dbReference type="ARBA" id="ARBA00048335"/>
    </source>
</evidence>
<dbReference type="EC" id="2.3.1.258" evidence="1"/>
<evidence type="ECO:0000259" key="10">
    <source>
        <dbReference type="PROSITE" id="PS51186"/>
    </source>
</evidence>
<organism evidence="11 12">
    <name type="scientific">Caenorhabditis elegans</name>
    <dbReference type="NCBI Taxonomy" id="6239"/>
    <lineage>
        <taxon>Eukaryota</taxon>
        <taxon>Metazoa</taxon>
        <taxon>Ecdysozoa</taxon>
        <taxon>Nematoda</taxon>
        <taxon>Chromadorea</taxon>
        <taxon>Rhabditida</taxon>
        <taxon>Rhabditina</taxon>
        <taxon>Rhabditomorpha</taxon>
        <taxon>Rhabditoidea</taxon>
        <taxon>Rhabditidae</taxon>
        <taxon>Peloderinae</taxon>
        <taxon>Caenorhabditis</taxon>
    </lineage>
</organism>
<evidence type="ECO:0000256" key="5">
    <source>
        <dbReference type="ARBA" id="ARBA00048618"/>
    </source>
</evidence>
<evidence type="ECO:0000256" key="7">
    <source>
        <dbReference type="ARBA" id="ARBA00049002"/>
    </source>
</evidence>
<evidence type="ECO:0000256" key="6">
    <source>
        <dbReference type="ARBA" id="ARBA00048799"/>
    </source>
</evidence>
<comment type="catalytic activity">
    <reaction evidence="8">
        <text>N-terminal L-methionyl-L-leucyl-[protein] + acetyl-CoA = N-terminal N(alpha)-acetyl-L-methionyl-L-leucyl-[protein] + CoA + H(+)</text>
        <dbReference type="Rhea" id="RHEA:50520"/>
        <dbReference type="Rhea" id="RHEA-COMP:12711"/>
        <dbReference type="Rhea" id="RHEA-COMP:12712"/>
        <dbReference type="ChEBI" id="CHEBI:15378"/>
        <dbReference type="ChEBI" id="CHEBI:57287"/>
        <dbReference type="ChEBI" id="CHEBI:57288"/>
        <dbReference type="ChEBI" id="CHEBI:133377"/>
        <dbReference type="ChEBI" id="CHEBI:133378"/>
        <dbReference type="EC" id="2.3.1.258"/>
    </reaction>
</comment>
<dbReference type="GeneID" id="175784"/>
<dbReference type="FunCoup" id="Q95QE8">
    <property type="interactions" value="2"/>
</dbReference>
<dbReference type="STRING" id="6239.F54E7.9.1"/>
<evidence type="ECO:0000313" key="11">
    <source>
        <dbReference type="EMBL" id="CCD61771.1"/>
    </source>
</evidence>
<comment type="catalytic activity">
    <reaction evidence="6">
        <text>N-terminal L-methionyl-L-valyl-[protein] + acetyl-CoA = N-terminal N(alpha)-acetyl-L-methionyl-L-valyl-[protein] + CoA + H(+)</text>
        <dbReference type="Rhea" id="RHEA:50572"/>
        <dbReference type="Rhea" id="RHEA-COMP:12730"/>
        <dbReference type="Rhea" id="RHEA-COMP:12731"/>
        <dbReference type="ChEBI" id="CHEBI:15378"/>
        <dbReference type="ChEBI" id="CHEBI:57287"/>
        <dbReference type="ChEBI" id="CHEBI:57288"/>
        <dbReference type="ChEBI" id="CHEBI:133402"/>
        <dbReference type="ChEBI" id="CHEBI:133403"/>
        <dbReference type="EC" id="2.3.1.258"/>
    </reaction>
</comment>
<dbReference type="CDD" id="cd04301">
    <property type="entry name" value="NAT_SF"/>
    <property type="match status" value="1"/>
</dbReference>
<dbReference type="UCSC" id="F54E7.9">
    <property type="organism name" value="c. elegans"/>
</dbReference>
<dbReference type="Pfam" id="PF00583">
    <property type="entry name" value="Acetyltransf_1"/>
    <property type="match status" value="1"/>
</dbReference>
<dbReference type="InterPro" id="IPR000182">
    <property type="entry name" value="GNAT_dom"/>
</dbReference>
<evidence type="ECO:0000256" key="8">
    <source>
        <dbReference type="ARBA" id="ARBA00049103"/>
    </source>
</evidence>
<reference evidence="11 12" key="1">
    <citation type="journal article" date="1998" name="Science">
        <title>Genome sequence of the nematode C. elegans: a platform for investigating biology.</title>
        <authorList>
            <consortium name="The C. elegans sequencing consortium"/>
            <person name="Sulson J.E."/>
            <person name="Waterston R."/>
        </authorList>
    </citation>
    <scope>NUCLEOTIDE SEQUENCE [LARGE SCALE GENOMIC DNA]</scope>
    <source>
        <strain evidence="11 12">Bristol N2</strain>
    </source>
</reference>
<accession>Q95QE8</accession>
<protein>
    <recommendedName>
        <fullName evidence="1">N-terminal methionine N(alpha)-acetyltransferase NatE</fullName>
        <ecNumber evidence="1">2.3.1.258</ecNumber>
    </recommendedName>
</protein>
<comment type="catalytic activity">
    <reaction evidence="2">
        <text>N-terminal L-methionyl-L-seryl-[protein] + acetyl-CoA = N-terminal N(alpha)-acetyl-L-methionyl-L-seryl-[protein] + CoA + H(+)</text>
        <dbReference type="Rhea" id="RHEA:50568"/>
        <dbReference type="Rhea" id="RHEA-COMP:12728"/>
        <dbReference type="Rhea" id="RHEA-COMP:12729"/>
        <dbReference type="ChEBI" id="CHEBI:15378"/>
        <dbReference type="ChEBI" id="CHEBI:57287"/>
        <dbReference type="ChEBI" id="CHEBI:57288"/>
        <dbReference type="ChEBI" id="CHEBI:133400"/>
        <dbReference type="ChEBI" id="CHEBI:133401"/>
        <dbReference type="EC" id="2.3.1.258"/>
    </reaction>
</comment>
<evidence type="ECO:0000256" key="1">
    <source>
        <dbReference type="ARBA" id="ARBA00039121"/>
    </source>
</evidence>
<dbReference type="PeptideAtlas" id="Q95QE8"/>
<comment type="catalytic activity">
    <reaction evidence="4">
        <text>N-terminal L-methionyl-L-phenylalanyl-[protein] + acetyl-CoA = N-terminal N(alpha)-acetyl-L-methionyl-L-phenylalanyl-[protein] + CoA + H(+)</text>
        <dbReference type="Rhea" id="RHEA:50528"/>
        <dbReference type="Rhea" id="RHEA-COMP:12715"/>
        <dbReference type="Rhea" id="RHEA-COMP:12716"/>
        <dbReference type="ChEBI" id="CHEBI:15378"/>
        <dbReference type="ChEBI" id="CHEBI:57287"/>
        <dbReference type="ChEBI" id="CHEBI:57288"/>
        <dbReference type="ChEBI" id="CHEBI:133382"/>
        <dbReference type="ChEBI" id="CHEBI:133383"/>
        <dbReference type="EC" id="2.3.1.258"/>
    </reaction>
</comment>
<dbReference type="OrthoDB" id="47374at2759"/>
<dbReference type="SUPFAM" id="SSF55729">
    <property type="entry name" value="Acyl-CoA N-acyltransferases (Nat)"/>
    <property type="match status" value="1"/>
</dbReference>
<dbReference type="PANTHER" id="PTHR42919">
    <property type="entry name" value="N-ALPHA-ACETYLTRANSFERASE"/>
    <property type="match status" value="1"/>
</dbReference>
<dbReference type="InterPro" id="IPR016181">
    <property type="entry name" value="Acyl_CoA_acyltransferase"/>
</dbReference>
<name>Q95QE8_CAEEL</name>
<dbReference type="Gene3D" id="3.40.630.30">
    <property type="match status" value="1"/>
</dbReference>
<dbReference type="EMBL" id="BX284603">
    <property type="protein sequence ID" value="CCD61771.1"/>
    <property type="molecule type" value="Genomic_DNA"/>
</dbReference>
<dbReference type="GO" id="GO:0031415">
    <property type="term" value="C:NatA complex"/>
    <property type="evidence" value="ECO:0000318"/>
    <property type="project" value="GO_Central"/>
</dbReference>
<sequence length="167" mass="19127">MEEEECLSHSSPSTDNSLELRLQRVTAENIKTVRILVSSIFPVSYSDKFYQECMNNELTGVVIRNGEAIAIVAVKPENFETGRVLYIRSFGVHPRHREAGLGSFLMDFVDEKGKLLKLPHAMLHVQTSNKTAIEFYKNRGFNVDCLVPQYYQRCSPPDAFIMRKPFH</sequence>
<dbReference type="AlphaFoldDB" id="Q95QE8"/>
<dbReference type="Bgee" id="WBGene00018831">
    <property type="expression patterns" value="Expressed in embryo and 3 other cell types or tissues"/>
</dbReference>
<dbReference type="InParanoid" id="Q95QE8"/>
<dbReference type="RefSeq" id="NP_498219.1">
    <property type="nucleotide sequence ID" value="NM_065818.6"/>
</dbReference>
<dbReference type="PaxDb" id="6239-F54E7.9"/>
<comment type="catalytic activity">
    <reaction evidence="9">
        <text>N-terminal L-methionyl-L-threonyl-[protein] + acetyl-CoA = N-terminal N(alpha)-acetyl-L-methionyl-L-threonyl-[protein] + CoA + H(+)</text>
        <dbReference type="Rhea" id="RHEA:50576"/>
        <dbReference type="Rhea" id="RHEA-COMP:12732"/>
        <dbReference type="Rhea" id="RHEA-COMP:12733"/>
        <dbReference type="ChEBI" id="CHEBI:15378"/>
        <dbReference type="ChEBI" id="CHEBI:57287"/>
        <dbReference type="ChEBI" id="CHEBI:57288"/>
        <dbReference type="ChEBI" id="CHEBI:133404"/>
        <dbReference type="ChEBI" id="CHEBI:133405"/>
        <dbReference type="EC" id="2.3.1.258"/>
    </reaction>
</comment>
<feature type="domain" description="N-acetyltransferase" evidence="10">
    <location>
        <begin position="20"/>
        <end position="167"/>
    </location>
</feature>
<gene>
    <name evidence="11" type="ORF">CELE_F54E7.9</name>
    <name evidence="11 13" type="ORF">F54E7.9</name>
</gene>
<evidence type="ECO:0000313" key="13">
    <source>
        <dbReference type="WormBase" id="F54E7.9"/>
    </source>
</evidence>
<dbReference type="HOGENOM" id="CLU_013985_5_3_1"/>
<dbReference type="WormBase" id="F54E7.9">
    <property type="protein sequence ID" value="CE29501"/>
    <property type="gene ID" value="WBGene00018831"/>
</dbReference>
<dbReference type="PANTHER" id="PTHR42919:SF1">
    <property type="entry name" value="N-ACETYLTRANSFERASE DOMAIN-CONTAINING PROTEIN"/>
    <property type="match status" value="1"/>
</dbReference>
<evidence type="ECO:0000256" key="9">
    <source>
        <dbReference type="ARBA" id="ARBA00049454"/>
    </source>
</evidence>
<dbReference type="SMR" id="Q95QE8"/>
<comment type="catalytic activity">
    <reaction evidence="3">
        <text>N-terminal L-methionyl-L-tyrosyl-[protein] + acetyl-CoA = N-terminal N(alpha)-acetyl-L-methionyl-L-tyrosyl-[protein] + CoA + H(+)</text>
        <dbReference type="Rhea" id="RHEA:50532"/>
        <dbReference type="Rhea" id="RHEA-COMP:12717"/>
        <dbReference type="Rhea" id="RHEA-COMP:12718"/>
        <dbReference type="ChEBI" id="CHEBI:15378"/>
        <dbReference type="ChEBI" id="CHEBI:57287"/>
        <dbReference type="ChEBI" id="CHEBI:57288"/>
        <dbReference type="ChEBI" id="CHEBI:133384"/>
        <dbReference type="ChEBI" id="CHEBI:133385"/>
        <dbReference type="EC" id="2.3.1.258"/>
    </reaction>
</comment>
<evidence type="ECO:0000256" key="2">
    <source>
        <dbReference type="ARBA" id="ARBA00048251"/>
    </source>
</evidence>
<evidence type="ECO:0000256" key="4">
    <source>
        <dbReference type="ARBA" id="ARBA00048490"/>
    </source>
</evidence>
<dbReference type="GO" id="GO:0120518">
    <property type="term" value="F:protein N-terminal-methionine acetyltransferase activity"/>
    <property type="evidence" value="ECO:0007669"/>
    <property type="project" value="UniProtKB-EC"/>
</dbReference>
<keyword evidence="12" id="KW-1185">Reference proteome</keyword>
<dbReference type="PROSITE" id="PS51186">
    <property type="entry name" value="GNAT"/>
    <property type="match status" value="1"/>
</dbReference>
<dbReference type="GO" id="GO:0007064">
    <property type="term" value="P:mitotic sister chromatid cohesion"/>
    <property type="evidence" value="ECO:0000318"/>
    <property type="project" value="GO_Central"/>
</dbReference>
<comment type="catalytic activity">
    <reaction evidence="5">
        <text>N-terminal L-methionyl-L-lysyl-[protein] + acetyl-CoA = N-terminal N(alpha)-acetyl-L-methionyl-L-lysyl-[protein] + CoA + H(+)</text>
        <dbReference type="Rhea" id="RHEA:50580"/>
        <dbReference type="Rhea" id="RHEA-COMP:12734"/>
        <dbReference type="Rhea" id="RHEA-COMP:12735"/>
        <dbReference type="ChEBI" id="CHEBI:15378"/>
        <dbReference type="ChEBI" id="CHEBI:57287"/>
        <dbReference type="ChEBI" id="CHEBI:57288"/>
        <dbReference type="ChEBI" id="CHEBI:133406"/>
        <dbReference type="ChEBI" id="CHEBI:133407"/>
        <dbReference type="EC" id="2.3.1.258"/>
    </reaction>
</comment>